<evidence type="ECO:0000256" key="2">
    <source>
        <dbReference type="ARBA" id="ARBA00022670"/>
    </source>
</evidence>
<organism evidence="5 6">
    <name type="scientific">Chlorella ohadii</name>
    <dbReference type="NCBI Taxonomy" id="2649997"/>
    <lineage>
        <taxon>Eukaryota</taxon>
        <taxon>Viridiplantae</taxon>
        <taxon>Chlorophyta</taxon>
        <taxon>core chlorophytes</taxon>
        <taxon>Trebouxiophyceae</taxon>
        <taxon>Chlorellales</taxon>
        <taxon>Chlorellaceae</taxon>
        <taxon>Chlorella clade</taxon>
        <taxon>Chlorella</taxon>
    </lineage>
</organism>
<protein>
    <recommendedName>
        <fullName evidence="4">PPPDE domain-containing protein</fullName>
    </recommendedName>
</protein>
<dbReference type="InterPro" id="IPR008580">
    <property type="entry name" value="PPPDE_dom"/>
</dbReference>
<name>A0AAD5DQ17_9CHLO</name>
<keyword evidence="3" id="KW-0378">Hydrolase</keyword>
<feature type="domain" description="PPPDE" evidence="4">
    <location>
        <begin position="7"/>
        <end position="147"/>
    </location>
</feature>
<evidence type="ECO:0000313" key="6">
    <source>
        <dbReference type="Proteomes" id="UP001205105"/>
    </source>
</evidence>
<evidence type="ECO:0000256" key="3">
    <source>
        <dbReference type="ARBA" id="ARBA00022801"/>
    </source>
</evidence>
<dbReference type="Pfam" id="PF05903">
    <property type="entry name" value="Peptidase_C97"/>
    <property type="match status" value="1"/>
</dbReference>
<reference evidence="5" key="1">
    <citation type="submission" date="2020-11" db="EMBL/GenBank/DDBJ databases">
        <title>Chlorella ohadii genome sequencing and assembly.</title>
        <authorList>
            <person name="Murik O."/>
            <person name="Treves H."/>
            <person name="Kedem I."/>
            <person name="Shotland Y."/>
            <person name="Kaplan A."/>
        </authorList>
    </citation>
    <scope>NUCLEOTIDE SEQUENCE</scope>
    <source>
        <strain evidence="5">1</strain>
    </source>
</reference>
<evidence type="ECO:0000256" key="1">
    <source>
        <dbReference type="ARBA" id="ARBA00008140"/>
    </source>
</evidence>
<dbReference type="GO" id="GO:0008233">
    <property type="term" value="F:peptidase activity"/>
    <property type="evidence" value="ECO:0007669"/>
    <property type="project" value="UniProtKB-KW"/>
</dbReference>
<dbReference type="Proteomes" id="UP001205105">
    <property type="component" value="Unassembled WGS sequence"/>
</dbReference>
<comment type="similarity">
    <text evidence="1">Belongs to the DeSI family.</text>
</comment>
<gene>
    <name evidence="5" type="ORF">COHA_004667</name>
</gene>
<comment type="caution">
    <text evidence="5">The sequence shown here is derived from an EMBL/GenBank/DDBJ whole genome shotgun (WGS) entry which is preliminary data.</text>
</comment>
<dbReference type="PANTHER" id="PTHR12378:SF7">
    <property type="entry name" value="DESUMOYLATING ISOPEPTIDASE 1"/>
    <property type="match status" value="1"/>
</dbReference>
<dbReference type="PROSITE" id="PS51858">
    <property type="entry name" value="PPPDE"/>
    <property type="match status" value="1"/>
</dbReference>
<accession>A0AAD5DQ17</accession>
<dbReference type="EMBL" id="JADXDR010000061">
    <property type="protein sequence ID" value="KAI7841647.1"/>
    <property type="molecule type" value="Genomic_DNA"/>
</dbReference>
<dbReference type="PANTHER" id="PTHR12378">
    <property type="entry name" value="DESUMOYLATING ISOPEPTIDASE"/>
    <property type="match status" value="1"/>
</dbReference>
<proteinExistence type="inferred from homology"/>
<dbReference type="GO" id="GO:0006508">
    <property type="term" value="P:proteolysis"/>
    <property type="evidence" value="ECO:0007669"/>
    <property type="project" value="UniProtKB-KW"/>
</dbReference>
<dbReference type="AlphaFoldDB" id="A0AAD5DQ17"/>
<dbReference type="Gene3D" id="3.90.1720.30">
    <property type="entry name" value="PPPDE domains"/>
    <property type="match status" value="1"/>
</dbReference>
<keyword evidence="2" id="KW-0645">Protease</keyword>
<sequence length="319" mass="32483">MPDAEGEPVQLFVYDLSGGMARAFSQMLLGRTIEAIYHTSIVVAGSEFYFGGGINVARAGHTPFGRPVQVLDLGHTQLPEDVREALLADLSERYTPESYSLFSNNCNNFADELAQLLCGRGIPEHITGLPAEVLSTHFGQMIQPMLAGLEDQMRSMRAQAYRPHIEAAAAAALAAPPAEAAAEAAPAAEPAVPSSGAAVAAAAAEEEGAGLRSAEVEIEAAVAAGMMQEAEQALGSLELQPAAGQPAEAAAAAAATAAAATEAAAGGKLATELAVEAEFKRLVAAGMPEHEAQALALEAVAAAAGAATDNPVQHSQGHA</sequence>
<keyword evidence="6" id="KW-1185">Reference proteome</keyword>
<dbReference type="GO" id="GO:0070646">
    <property type="term" value="P:protein modification by small protein removal"/>
    <property type="evidence" value="ECO:0007669"/>
    <property type="project" value="TreeGrafter"/>
</dbReference>
<evidence type="ECO:0000259" key="4">
    <source>
        <dbReference type="PROSITE" id="PS51858"/>
    </source>
</evidence>
<dbReference type="SMART" id="SM01179">
    <property type="entry name" value="DUF862"/>
    <property type="match status" value="1"/>
</dbReference>
<evidence type="ECO:0000313" key="5">
    <source>
        <dbReference type="EMBL" id="KAI7841647.1"/>
    </source>
</evidence>
<dbReference type="InterPro" id="IPR042266">
    <property type="entry name" value="PPPDE_sf"/>
</dbReference>